<proteinExistence type="predicted"/>
<sequence length="158" mass="18441">MPEIYPFKGWRYNLDIVNDLAKVVTPPYDVINEQDQKKLYDLSPYNFIRIILNNNPAPDKYADSARIVSEWKTKNILQQDDNEAMYLLSQSFNHGNDQIDRIGFVAKLQISELGDKILPHEQTISKHINDRYELMKSTQANTGQIFMSYRDKEKIVEG</sequence>
<dbReference type="InterPro" id="IPR008323">
    <property type="entry name" value="UCP033563"/>
</dbReference>
<dbReference type="PANTHER" id="PTHR36454">
    <property type="entry name" value="LMO2823 PROTEIN"/>
    <property type="match status" value="1"/>
</dbReference>
<evidence type="ECO:0000313" key="1">
    <source>
        <dbReference type="EMBL" id="SVB42102.1"/>
    </source>
</evidence>
<dbReference type="Pfam" id="PF06245">
    <property type="entry name" value="DUF1015"/>
    <property type="match status" value="1"/>
</dbReference>
<reference evidence="1" key="1">
    <citation type="submission" date="2018-05" db="EMBL/GenBank/DDBJ databases">
        <authorList>
            <person name="Lanie J.A."/>
            <person name="Ng W.-L."/>
            <person name="Kazmierczak K.M."/>
            <person name="Andrzejewski T.M."/>
            <person name="Davidsen T.M."/>
            <person name="Wayne K.J."/>
            <person name="Tettelin H."/>
            <person name="Glass J.I."/>
            <person name="Rusch D."/>
            <person name="Podicherti R."/>
            <person name="Tsui H.-C.T."/>
            <person name="Winkler M.E."/>
        </authorList>
    </citation>
    <scope>NUCLEOTIDE SEQUENCE</scope>
</reference>
<feature type="non-terminal residue" evidence="1">
    <location>
        <position position="158"/>
    </location>
</feature>
<dbReference type="AlphaFoldDB" id="A0A382DVH1"/>
<protein>
    <recommendedName>
        <fullName evidence="2">DUF1015 domain-containing protein</fullName>
    </recommendedName>
</protein>
<organism evidence="1">
    <name type="scientific">marine metagenome</name>
    <dbReference type="NCBI Taxonomy" id="408172"/>
    <lineage>
        <taxon>unclassified sequences</taxon>
        <taxon>metagenomes</taxon>
        <taxon>ecological metagenomes</taxon>
    </lineage>
</organism>
<gene>
    <name evidence="1" type="ORF">METZ01_LOCUS194956</name>
</gene>
<evidence type="ECO:0008006" key="2">
    <source>
        <dbReference type="Google" id="ProtNLM"/>
    </source>
</evidence>
<name>A0A382DVH1_9ZZZZ</name>
<accession>A0A382DVH1</accession>
<dbReference type="PANTHER" id="PTHR36454:SF1">
    <property type="entry name" value="DUF1015 DOMAIN-CONTAINING PROTEIN"/>
    <property type="match status" value="1"/>
</dbReference>
<dbReference type="EMBL" id="UINC01041182">
    <property type="protein sequence ID" value="SVB42102.1"/>
    <property type="molecule type" value="Genomic_DNA"/>
</dbReference>